<feature type="domain" description="N-acetyltransferase" evidence="2">
    <location>
        <begin position="391"/>
        <end position="567"/>
    </location>
</feature>
<dbReference type="InterPro" id="IPR051531">
    <property type="entry name" value="N-acetyltransferase"/>
</dbReference>
<sequence length="995" mass="108621">MGLLQSREEQPPPAPDLWPGTNLNVPPDSPEIRLSAMPSEPVTLTSLFTGVKPPALTHDHPGFTGADVRDIQASLLAKGLPLEIARVILDKALVWTSCHRYNRTELAVPAISEARETRGQERNFTDQEGEIGHELPRLSGNVFYLVSAPLGCDGSPEEPKRPEESKRQGKARAGSKWNSSDKGRVLGENLDKDAGASSTDRKEAASLDAGSIDPDDAGSIACKDLEASTDAPRRCFWPRAIIISTLSKDQGWANEQRYYGGYEGSWTWFQVGLLRDGEEVGERYDVQRNIVAGQYYKEHKTVLDASHPLLKEARDGDRIVLWVRAMFPLHPCAHTEALTSSIMGEQTTKPTGYVGFVNGDQPWLAPASTEIPFVAVEWDGDEPFLRASADVVITPWRESDVDAIVGLLGHPDVGKYSFDRPFPYTADAARKLIANDSASPETRQTLRDNGSLHSNPFMAIRYRGALAGDIRVWKRVDGRGVHGLAYDVHPDYQRKGVARAAVSAVLGWAARAMEADKMEAYAETGNAASAAFLTRLGFTSHGVVDAPWPAVSGGGRREMAVWQRELPTPAPWVAQASPAPPPPTMVLDGDDGEGYLDLGGGFRITPYRDTAEEVEQMMELSNHPEVAPWLYTRPTPFLASDARAKITKSIPGQQVALAELRASELTSTLPFTVIRDETGRYVGDIALYPVVYCPDRLELSYTLHPDVHGRGLGTRAALAVLGFAGSRMSTTSIQAYTKDGSAASGGMLGKLGFVVGEVRPFKWVESKGGGWHTTTIWERELSPPVPGWVAKIITPPPAPVVQWDGDEPYLALANGVRVTPYRDTEREIAELIELSNLDEIAKWSYTRPAPFTPADARKRLDDNADQAAAVAALKAGAAPQVNPFTVIRDADGRYIGDLALAATPGPEGWYFGYKVHPDYHRRGIGSAAVLSVLGYGVHALGVRRVHAYTQTANIPSSRMLEKLGWTLAQVRMWKWPEHCGGGYREGSTWQCEFGV</sequence>
<dbReference type="Gene3D" id="3.40.630.30">
    <property type="match status" value="3"/>
</dbReference>
<dbReference type="Proteomes" id="UP000827549">
    <property type="component" value="Chromosome 2"/>
</dbReference>
<protein>
    <recommendedName>
        <fullName evidence="2">N-acetyltransferase domain-containing protein</fullName>
    </recommendedName>
</protein>
<feature type="compositionally biased region" description="Basic and acidic residues" evidence="1">
    <location>
        <begin position="179"/>
        <end position="205"/>
    </location>
</feature>
<dbReference type="CDD" id="cd04301">
    <property type="entry name" value="NAT_SF"/>
    <property type="match status" value="1"/>
</dbReference>
<evidence type="ECO:0000313" key="4">
    <source>
        <dbReference type="Proteomes" id="UP000827549"/>
    </source>
</evidence>
<feature type="domain" description="N-acetyltransferase" evidence="2">
    <location>
        <begin position="826"/>
        <end position="990"/>
    </location>
</feature>
<proteinExistence type="predicted"/>
<reference evidence="3" key="1">
    <citation type="submission" date="2023-10" db="EMBL/GenBank/DDBJ databases">
        <authorList>
            <person name="Noh H."/>
        </authorList>
    </citation>
    <scope>NUCLEOTIDE SEQUENCE</scope>
    <source>
        <strain evidence="3">DUCC4014</strain>
    </source>
</reference>
<organism evidence="3 4">
    <name type="scientific">Vanrija pseudolonga</name>
    <dbReference type="NCBI Taxonomy" id="143232"/>
    <lineage>
        <taxon>Eukaryota</taxon>
        <taxon>Fungi</taxon>
        <taxon>Dikarya</taxon>
        <taxon>Basidiomycota</taxon>
        <taxon>Agaricomycotina</taxon>
        <taxon>Tremellomycetes</taxon>
        <taxon>Trichosporonales</taxon>
        <taxon>Trichosporonaceae</taxon>
        <taxon>Vanrija</taxon>
    </lineage>
</organism>
<feature type="compositionally biased region" description="Basic and acidic residues" evidence="1">
    <location>
        <begin position="157"/>
        <end position="167"/>
    </location>
</feature>
<dbReference type="PANTHER" id="PTHR43792:SF16">
    <property type="entry name" value="N-ACETYLTRANSFERASE DOMAIN-CONTAINING PROTEIN"/>
    <property type="match status" value="1"/>
</dbReference>
<dbReference type="RefSeq" id="XP_062624630.1">
    <property type="nucleotide sequence ID" value="XM_062768646.1"/>
</dbReference>
<evidence type="ECO:0000259" key="2">
    <source>
        <dbReference type="PROSITE" id="PS51186"/>
    </source>
</evidence>
<dbReference type="SUPFAM" id="SSF55729">
    <property type="entry name" value="Acyl-CoA N-acyltransferases (Nat)"/>
    <property type="match status" value="3"/>
</dbReference>
<evidence type="ECO:0000256" key="1">
    <source>
        <dbReference type="SAM" id="MobiDB-lite"/>
    </source>
</evidence>
<dbReference type="EMBL" id="CP086715">
    <property type="protein sequence ID" value="WOO78598.1"/>
    <property type="molecule type" value="Genomic_DNA"/>
</dbReference>
<evidence type="ECO:0000313" key="3">
    <source>
        <dbReference type="EMBL" id="WOO78598.1"/>
    </source>
</evidence>
<keyword evidence="4" id="KW-1185">Reference proteome</keyword>
<accession>A0AAF1BNX5</accession>
<dbReference type="InterPro" id="IPR016181">
    <property type="entry name" value="Acyl_CoA_acyltransferase"/>
</dbReference>
<dbReference type="PANTHER" id="PTHR43792">
    <property type="entry name" value="GNAT FAMILY, PUTATIVE (AFU_ORTHOLOGUE AFUA_3G00765)-RELATED-RELATED"/>
    <property type="match status" value="1"/>
</dbReference>
<feature type="compositionally biased region" description="Basic and acidic residues" evidence="1">
    <location>
        <begin position="1"/>
        <end position="10"/>
    </location>
</feature>
<dbReference type="PROSITE" id="PS51186">
    <property type="entry name" value="GNAT"/>
    <property type="match status" value="2"/>
</dbReference>
<gene>
    <name evidence="3" type="ORF">LOC62_02G002143</name>
</gene>
<feature type="region of interest" description="Disordered" evidence="1">
    <location>
        <begin position="1"/>
        <end position="26"/>
    </location>
</feature>
<dbReference type="GO" id="GO:0016747">
    <property type="term" value="F:acyltransferase activity, transferring groups other than amino-acyl groups"/>
    <property type="evidence" value="ECO:0007669"/>
    <property type="project" value="InterPro"/>
</dbReference>
<feature type="region of interest" description="Disordered" evidence="1">
    <location>
        <begin position="152"/>
        <end position="213"/>
    </location>
</feature>
<dbReference type="InterPro" id="IPR000182">
    <property type="entry name" value="GNAT_dom"/>
</dbReference>
<dbReference type="Pfam" id="PF13302">
    <property type="entry name" value="Acetyltransf_3"/>
    <property type="match status" value="3"/>
</dbReference>
<dbReference type="AlphaFoldDB" id="A0AAF1BNX5"/>
<name>A0AAF1BNX5_9TREE</name>
<dbReference type="GeneID" id="87805391"/>